<evidence type="ECO:0000313" key="2">
    <source>
        <dbReference type="EMBL" id="KNG76220.1"/>
    </source>
</evidence>
<dbReference type="EMBL" id="GG665133">
    <property type="protein sequence ID" value="KNG76220.1"/>
    <property type="molecule type" value="Genomic_DNA"/>
</dbReference>
<gene>
    <name evidence="2" type="ORF">PFMG_02194</name>
</gene>
<organism evidence="2 3">
    <name type="scientific">Plasmodium falciparum IGH-CR14</name>
    <dbReference type="NCBI Taxonomy" id="580059"/>
    <lineage>
        <taxon>Eukaryota</taxon>
        <taxon>Sar</taxon>
        <taxon>Alveolata</taxon>
        <taxon>Apicomplexa</taxon>
        <taxon>Aconoidasida</taxon>
        <taxon>Haemosporida</taxon>
        <taxon>Plasmodiidae</taxon>
        <taxon>Plasmodium</taxon>
        <taxon>Plasmodium (Laverania)</taxon>
    </lineage>
</organism>
<evidence type="ECO:0000256" key="1">
    <source>
        <dbReference type="ARBA" id="ARBA00022679"/>
    </source>
</evidence>
<dbReference type="OrthoDB" id="4173905at2759"/>
<dbReference type="SUPFAM" id="SSF64005">
    <property type="entry name" value="Undecaprenyl diphosphate synthase"/>
    <property type="match status" value="1"/>
</dbReference>
<dbReference type="Pfam" id="PF01255">
    <property type="entry name" value="Prenyltransf"/>
    <property type="match status" value="1"/>
</dbReference>
<reference evidence="3" key="1">
    <citation type="submission" date="2015-07" db="EMBL/GenBank/DDBJ databases">
        <title>Annotation of Plasmodium falciparum IGH-CR14.</title>
        <authorList>
            <consortium name="The Broad Institute Genome Sequencing Platform"/>
            <person name="Volkman S.K."/>
            <person name="Neafsey D.E."/>
            <person name="Dash A.P."/>
            <person name="Chitnis C.E."/>
            <person name="Hartl D.L."/>
            <person name="Young S.K."/>
            <person name="Zeng Q."/>
            <person name="Koehrsen M."/>
            <person name="Alvarado L."/>
            <person name="Berlin A."/>
            <person name="Borenstein D."/>
            <person name="Chapman S.B."/>
            <person name="Chen Z."/>
            <person name="Engels R."/>
            <person name="Freedman E."/>
            <person name="Gellesch M."/>
            <person name="Goldberg J."/>
            <person name="Griggs A."/>
            <person name="Gujja S."/>
            <person name="Heilman E.R."/>
            <person name="Heiman D.I."/>
            <person name="Howarth C."/>
            <person name="Jen D."/>
            <person name="Larson L."/>
            <person name="Mehta T."/>
            <person name="Neiman D."/>
            <person name="Park D."/>
            <person name="Pearson M."/>
            <person name="Roberts A."/>
            <person name="Saif S."/>
            <person name="Shea T."/>
            <person name="Shenoy N."/>
            <person name="Sisk P."/>
            <person name="Stolte C."/>
            <person name="Sykes S."/>
            <person name="Walk T."/>
            <person name="White J."/>
            <person name="Yandava C."/>
            <person name="Haas B."/>
            <person name="Henn M.R."/>
            <person name="Nusbaum C."/>
            <person name="Birren B."/>
        </authorList>
    </citation>
    <scope>NUCLEOTIDE SEQUENCE [LARGE SCALE GENOMIC DNA]</scope>
    <source>
        <strain evidence="3">IGH-CR14</strain>
    </source>
</reference>
<proteinExistence type="predicted"/>
<dbReference type="AlphaFoldDB" id="A0A0L1IAG4"/>
<name>A0A0L1IAG4_PLAFA</name>
<sequence length="77" mass="8936">MENVFAGKNVNYHNKLLTSDLPPPNILIRTSGEQRLSDFMLYQIHIFPLFGYQSLPKFSFINGILGQDLFFNILFIK</sequence>
<dbReference type="Proteomes" id="UP000054562">
    <property type="component" value="Unassembled WGS sequence"/>
</dbReference>
<accession>A0A0L1IAG4</accession>
<evidence type="ECO:0000313" key="3">
    <source>
        <dbReference type="Proteomes" id="UP000054562"/>
    </source>
</evidence>
<protein>
    <recommendedName>
        <fullName evidence="4">Dehydrodolichyl diphosphate synthetase</fullName>
    </recommendedName>
</protein>
<dbReference type="GO" id="GO:0016765">
    <property type="term" value="F:transferase activity, transferring alkyl or aryl (other than methyl) groups"/>
    <property type="evidence" value="ECO:0007669"/>
    <property type="project" value="InterPro"/>
</dbReference>
<dbReference type="InterPro" id="IPR001441">
    <property type="entry name" value="UPP_synth-like"/>
</dbReference>
<dbReference type="Gene3D" id="3.40.1180.10">
    <property type="entry name" value="Decaprenyl diphosphate synthase-like"/>
    <property type="match status" value="1"/>
</dbReference>
<keyword evidence="1" id="KW-0808">Transferase</keyword>
<evidence type="ECO:0008006" key="4">
    <source>
        <dbReference type="Google" id="ProtNLM"/>
    </source>
</evidence>
<reference evidence="3" key="2">
    <citation type="submission" date="2015-07" db="EMBL/GenBank/DDBJ databases">
        <title>The genome sequence of Plasmodium falciparum IGH-CR14.</title>
        <authorList>
            <consortium name="The Broad Institute Genome Sequencing Platform"/>
            <person name="Volkman S.K."/>
            <person name="Neafsey D.E."/>
            <person name="Dash A.P."/>
            <person name="Chitnis C.E."/>
            <person name="Hartl D.L."/>
            <person name="Young S.K."/>
            <person name="Kodira C.D."/>
            <person name="Zeng Q."/>
            <person name="Koehrsen M."/>
            <person name="Godfrey P."/>
            <person name="Alvarado L."/>
            <person name="Berlin A."/>
            <person name="Borenstein D."/>
            <person name="Chen Z."/>
            <person name="Engels R."/>
            <person name="Freedman E."/>
            <person name="Gellesch M."/>
            <person name="Goldberg J."/>
            <person name="Griggs A."/>
            <person name="Gujja S."/>
            <person name="Heiman D."/>
            <person name="Hepburn T."/>
            <person name="Howarth C."/>
            <person name="Jen D."/>
            <person name="Larson L."/>
            <person name="Lewis B."/>
            <person name="Mehta T."/>
            <person name="Park D."/>
            <person name="Pearson M."/>
            <person name="Roberts A."/>
            <person name="Saif S."/>
            <person name="Shea T."/>
            <person name="Shenoy N."/>
            <person name="Sisk P."/>
            <person name="Stolte C."/>
            <person name="Sykes S."/>
            <person name="Walk T."/>
            <person name="White J."/>
            <person name="Yandava C."/>
            <person name="Wirth D.F."/>
            <person name="Nusbaum C."/>
            <person name="Birren B."/>
        </authorList>
    </citation>
    <scope>NUCLEOTIDE SEQUENCE [LARGE SCALE GENOMIC DNA]</scope>
    <source>
        <strain evidence="3">IGH-CR14</strain>
    </source>
</reference>
<dbReference type="InterPro" id="IPR036424">
    <property type="entry name" value="UPP_synth-like_sf"/>
</dbReference>